<protein>
    <submittedName>
        <fullName evidence="1">Uncharacterized protein</fullName>
    </submittedName>
</protein>
<organism evidence="1 2">
    <name type="scientific">Nonomuraea recticatena</name>
    <dbReference type="NCBI Taxonomy" id="46178"/>
    <lineage>
        <taxon>Bacteria</taxon>
        <taxon>Bacillati</taxon>
        <taxon>Actinomycetota</taxon>
        <taxon>Actinomycetes</taxon>
        <taxon>Streptosporangiales</taxon>
        <taxon>Streptosporangiaceae</taxon>
        <taxon>Nonomuraea</taxon>
    </lineage>
</organism>
<gene>
    <name evidence="1" type="ORF">GCM10010412_008580</name>
</gene>
<comment type="caution">
    <text evidence="1">The sequence shown here is derived from an EMBL/GenBank/DDBJ whole genome shotgun (WGS) entry which is preliminary data.</text>
</comment>
<accession>A0ABN3R8B8</accession>
<reference evidence="1 2" key="1">
    <citation type="journal article" date="2019" name="Int. J. Syst. Evol. Microbiol.">
        <title>The Global Catalogue of Microorganisms (GCM) 10K type strain sequencing project: providing services to taxonomists for standard genome sequencing and annotation.</title>
        <authorList>
            <consortium name="The Broad Institute Genomics Platform"/>
            <consortium name="The Broad Institute Genome Sequencing Center for Infectious Disease"/>
            <person name="Wu L."/>
            <person name="Ma J."/>
        </authorList>
    </citation>
    <scope>NUCLEOTIDE SEQUENCE [LARGE SCALE GENOMIC DNA]</scope>
    <source>
        <strain evidence="1 2">JCM 6835</strain>
    </source>
</reference>
<name>A0ABN3R8B8_9ACTN</name>
<evidence type="ECO:0000313" key="1">
    <source>
        <dbReference type="EMBL" id="GAA2646140.1"/>
    </source>
</evidence>
<sequence length="64" mass="7140">MATCLEIYLDDVERLLLQAYEPADVLDLRVGPDRRRVAGTTRYRPLSTDPTARLALLDGLRPAG</sequence>
<dbReference type="EMBL" id="BAAATE010000002">
    <property type="protein sequence ID" value="GAA2646140.1"/>
    <property type="molecule type" value="Genomic_DNA"/>
</dbReference>
<evidence type="ECO:0000313" key="2">
    <source>
        <dbReference type="Proteomes" id="UP001501666"/>
    </source>
</evidence>
<keyword evidence="2" id="KW-1185">Reference proteome</keyword>
<proteinExistence type="predicted"/>
<dbReference type="Proteomes" id="UP001501666">
    <property type="component" value="Unassembled WGS sequence"/>
</dbReference>